<accession>A0A4R4XGK1</accession>
<dbReference type="Gene3D" id="3.10.180.10">
    <property type="entry name" value="2,3-Dihydroxybiphenyl 1,2-Dioxygenase, domain 1"/>
    <property type="match status" value="1"/>
</dbReference>
<dbReference type="InterPro" id="IPR029068">
    <property type="entry name" value="Glyas_Bleomycin-R_OHBP_Dase"/>
</dbReference>
<dbReference type="InterPro" id="IPR037523">
    <property type="entry name" value="VOC_core"/>
</dbReference>
<proteinExistence type="predicted"/>
<dbReference type="CDD" id="cd06587">
    <property type="entry name" value="VOC"/>
    <property type="match status" value="1"/>
</dbReference>
<dbReference type="RefSeq" id="WP_132315894.1">
    <property type="nucleotide sequence ID" value="NZ_SMKR01000007.1"/>
</dbReference>
<dbReference type="OrthoDB" id="9815825at2"/>
<dbReference type="Proteomes" id="UP000295172">
    <property type="component" value="Unassembled WGS sequence"/>
</dbReference>
<reference evidence="2 3" key="1">
    <citation type="submission" date="2019-02" db="EMBL/GenBank/DDBJ databases">
        <title>Draft genome sequences of novel Actinobacteria.</title>
        <authorList>
            <person name="Sahin N."/>
            <person name="Ay H."/>
            <person name="Saygin H."/>
        </authorList>
    </citation>
    <scope>NUCLEOTIDE SEQUENCE [LARGE SCALE GENOMIC DNA]</scope>
    <source>
        <strain evidence="2 3">16K104</strain>
    </source>
</reference>
<feature type="domain" description="VOC" evidence="1">
    <location>
        <begin position="6"/>
        <end position="120"/>
    </location>
</feature>
<dbReference type="AlphaFoldDB" id="A0A4R4XGK1"/>
<dbReference type="PANTHER" id="PTHR35908:SF1">
    <property type="entry name" value="CONSERVED PROTEIN"/>
    <property type="match status" value="1"/>
</dbReference>
<comment type="caution">
    <text evidence="2">The sequence shown here is derived from an EMBL/GenBank/DDBJ whole genome shotgun (WGS) entry which is preliminary data.</text>
</comment>
<dbReference type="SUPFAM" id="SSF54593">
    <property type="entry name" value="Glyoxalase/Bleomycin resistance protein/Dihydroxybiphenyl dioxygenase"/>
    <property type="match status" value="1"/>
</dbReference>
<protein>
    <submittedName>
        <fullName evidence="2">VOC family protein</fullName>
    </submittedName>
</protein>
<keyword evidence="3" id="KW-1185">Reference proteome</keyword>
<evidence type="ECO:0000313" key="3">
    <source>
        <dbReference type="Proteomes" id="UP000295172"/>
    </source>
</evidence>
<sequence length="130" mass="14366">MNPTAPFWGPTLDCPEPLELAVFYQQVAGGELAVVHENFVELRFDTVSLGFQRDLNYRAPTWPDTRVPQQCHLDFSTADLDADEARVIAAGATPTAVQPEPSVFRVFLDPAGHPFCLTTWRTPAGPPESR</sequence>
<organism evidence="2 3">
    <name type="scientific">Kribbella turkmenica</name>
    <dbReference type="NCBI Taxonomy" id="2530375"/>
    <lineage>
        <taxon>Bacteria</taxon>
        <taxon>Bacillati</taxon>
        <taxon>Actinomycetota</taxon>
        <taxon>Actinomycetes</taxon>
        <taxon>Propionibacteriales</taxon>
        <taxon>Kribbellaceae</taxon>
        <taxon>Kribbella</taxon>
    </lineage>
</organism>
<dbReference type="InterPro" id="IPR041581">
    <property type="entry name" value="Glyoxalase_6"/>
</dbReference>
<dbReference type="PANTHER" id="PTHR35908">
    <property type="entry name" value="HYPOTHETICAL FUSION PROTEIN"/>
    <property type="match status" value="1"/>
</dbReference>
<name>A0A4R4XGK1_9ACTN</name>
<gene>
    <name evidence="2" type="ORF">E1218_02830</name>
</gene>
<dbReference type="PROSITE" id="PS51819">
    <property type="entry name" value="VOC"/>
    <property type="match status" value="1"/>
</dbReference>
<evidence type="ECO:0000259" key="1">
    <source>
        <dbReference type="PROSITE" id="PS51819"/>
    </source>
</evidence>
<dbReference type="Pfam" id="PF18029">
    <property type="entry name" value="Glyoxalase_6"/>
    <property type="match status" value="1"/>
</dbReference>
<dbReference type="EMBL" id="SMKR01000007">
    <property type="protein sequence ID" value="TDD29895.1"/>
    <property type="molecule type" value="Genomic_DNA"/>
</dbReference>
<evidence type="ECO:0000313" key="2">
    <source>
        <dbReference type="EMBL" id="TDD29895.1"/>
    </source>
</evidence>